<gene>
    <name evidence="2" type="ORF">ACFLIM_04280</name>
</gene>
<comment type="caution">
    <text evidence="2">The sequence shown here is derived from an EMBL/GenBank/DDBJ whole genome shotgun (WGS) entry which is preliminary data.</text>
</comment>
<dbReference type="PROSITE" id="PS51819">
    <property type="entry name" value="VOC"/>
    <property type="match status" value="2"/>
</dbReference>
<feature type="domain" description="VOC" evidence="1">
    <location>
        <begin position="11"/>
        <end position="129"/>
    </location>
</feature>
<proteinExistence type="predicted"/>
<dbReference type="InterPro" id="IPR041581">
    <property type="entry name" value="Glyoxalase_6"/>
</dbReference>
<dbReference type="EMBL" id="JBICRM010000002">
    <property type="protein sequence ID" value="MFG1702391.1"/>
    <property type="molecule type" value="Genomic_DNA"/>
</dbReference>
<reference evidence="2 3" key="1">
    <citation type="submission" date="2024-10" db="EMBL/GenBank/DDBJ databases">
        <authorList>
            <person name="Topkara A.R."/>
            <person name="Saygin H."/>
        </authorList>
    </citation>
    <scope>NUCLEOTIDE SEQUENCE [LARGE SCALE GENOMIC DNA]</scope>
    <source>
        <strain evidence="2 3">M3C6</strain>
    </source>
</reference>
<dbReference type="PANTHER" id="PTHR33993">
    <property type="entry name" value="GLYOXALASE-RELATED"/>
    <property type="match status" value="1"/>
</dbReference>
<dbReference type="SUPFAM" id="SSF54593">
    <property type="entry name" value="Glyoxalase/Bleomycin resistance protein/Dihydroxybiphenyl dioxygenase"/>
    <property type="match status" value="2"/>
</dbReference>
<protein>
    <submittedName>
        <fullName evidence="2">VOC family protein</fullName>
    </submittedName>
</protein>
<dbReference type="Pfam" id="PF18029">
    <property type="entry name" value="Glyoxalase_6"/>
    <property type="match status" value="1"/>
</dbReference>
<evidence type="ECO:0000313" key="3">
    <source>
        <dbReference type="Proteomes" id="UP001603978"/>
    </source>
</evidence>
<accession>A0ABW7A4Y4</accession>
<dbReference type="InterPro" id="IPR037523">
    <property type="entry name" value="VOC_core"/>
</dbReference>
<dbReference type="InterPro" id="IPR052164">
    <property type="entry name" value="Anthracycline_SecMetBiosynth"/>
</dbReference>
<feature type="domain" description="VOC" evidence="1">
    <location>
        <begin position="130"/>
        <end position="246"/>
    </location>
</feature>
<evidence type="ECO:0000259" key="1">
    <source>
        <dbReference type="PROSITE" id="PS51819"/>
    </source>
</evidence>
<name>A0ABW7A4Y4_9ACTN</name>
<dbReference type="RefSeq" id="WP_393162084.1">
    <property type="nucleotide sequence ID" value="NZ_JBICRM010000002.1"/>
</dbReference>
<dbReference type="CDD" id="cd07247">
    <property type="entry name" value="SgaA_N_like"/>
    <property type="match status" value="1"/>
</dbReference>
<organism evidence="2 3">
    <name type="scientific">Nonomuraea marmarensis</name>
    <dbReference type="NCBI Taxonomy" id="3351344"/>
    <lineage>
        <taxon>Bacteria</taxon>
        <taxon>Bacillati</taxon>
        <taxon>Actinomycetota</taxon>
        <taxon>Actinomycetes</taxon>
        <taxon>Streptosporangiales</taxon>
        <taxon>Streptosporangiaceae</taxon>
        <taxon>Nonomuraea</taxon>
    </lineage>
</organism>
<dbReference type="InterPro" id="IPR029068">
    <property type="entry name" value="Glyas_Bleomycin-R_OHBP_Dase"/>
</dbReference>
<sequence>MVQKTSYADGAPCWAQLLTRDAVAAERFYAELLGWECRDQGGWTICHVGGRPVAAITPDPQADDPAAWTVYLSTSDLSATIARLDAAGGKLIEGPVASYALARDPFGAKFAIYQPTPEFIGAGVQAEPGAMSWAEVNTPDGKGADAFYGAVFPYETEPVLGGIDYTVYNAGGEPVCGRLQMDEHWEGVPPHWMVYFDVADLDAAAAKVAELGGEVPVPPFESPYGRIAVVNHPGGGGFFSLRQPRG</sequence>
<dbReference type="Gene3D" id="3.10.180.10">
    <property type="entry name" value="2,3-Dihydroxybiphenyl 1,2-Dioxygenase, domain 1"/>
    <property type="match status" value="2"/>
</dbReference>
<keyword evidence="3" id="KW-1185">Reference proteome</keyword>
<dbReference type="Proteomes" id="UP001603978">
    <property type="component" value="Unassembled WGS sequence"/>
</dbReference>
<dbReference type="PANTHER" id="PTHR33993:SF14">
    <property type="entry name" value="GB|AAF24581.1"/>
    <property type="match status" value="1"/>
</dbReference>
<evidence type="ECO:0000313" key="2">
    <source>
        <dbReference type="EMBL" id="MFG1702391.1"/>
    </source>
</evidence>